<dbReference type="Gene3D" id="1.10.630.10">
    <property type="entry name" value="Cytochrome P450"/>
    <property type="match status" value="1"/>
</dbReference>
<dbReference type="SUPFAM" id="SSF48264">
    <property type="entry name" value="Cytochrome P450"/>
    <property type="match status" value="1"/>
</dbReference>
<dbReference type="PRINTS" id="PR00465">
    <property type="entry name" value="EP450IV"/>
</dbReference>
<dbReference type="Pfam" id="PF00067">
    <property type="entry name" value="p450"/>
    <property type="match status" value="1"/>
</dbReference>
<evidence type="ECO:0000313" key="8">
    <source>
        <dbReference type="EMBL" id="MEK8045596.1"/>
    </source>
</evidence>
<comment type="caution">
    <text evidence="8">The sequence shown here is derived from an EMBL/GenBank/DDBJ whole genome shotgun (WGS) entry which is preliminary data.</text>
</comment>
<keyword evidence="9" id="KW-1185">Reference proteome</keyword>
<evidence type="ECO:0000256" key="7">
    <source>
        <dbReference type="RuleBase" id="RU000461"/>
    </source>
</evidence>
<dbReference type="PANTHER" id="PTHR24291:SF50">
    <property type="entry name" value="BIFUNCTIONAL ALBAFLAVENONE MONOOXYGENASE_TERPENE SYNTHASE"/>
    <property type="match status" value="1"/>
</dbReference>
<evidence type="ECO:0000256" key="6">
    <source>
        <dbReference type="ARBA" id="ARBA00023033"/>
    </source>
</evidence>
<comment type="similarity">
    <text evidence="1 7">Belongs to the cytochrome P450 family.</text>
</comment>
<dbReference type="InterPro" id="IPR050196">
    <property type="entry name" value="Cytochrome_P450_Monoox"/>
</dbReference>
<evidence type="ECO:0000256" key="1">
    <source>
        <dbReference type="ARBA" id="ARBA00010617"/>
    </source>
</evidence>
<keyword evidence="5 7" id="KW-0408">Iron</keyword>
<dbReference type="InterPro" id="IPR017972">
    <property type="entry name" value="Cyt_P450_CS"/>
</dbReference>
<dbReference type="RefSeq" id="WP_341397834.1">
    <property type="nucleotide sequence ID" value="NZ_JBBUTI010000002.1"/>
</dbReference>
<evidence type="ECO:0000256" key="2">
    <source>
        <dbReference type="ARBA" id="ARBA00022617"/>
    </source>
</evidence>
<evidence type="ECO:0000256" key="4">
    <source>
        <dbReference type="ARBA" id="ARBA00023002"/>
    </source>
</evidence>
<dbReference type="EMBL" id="JBBUTI010000002">
    <property type="protein sequence ID" value="MEK8045596.1"/>
    <property type="molecule type" value="Genomic_DNA"/>
</dbReference>
<evidence type="ECO:0000256" key="3">
    <source>
        <dbReference type="ARBA" id="ARBA00022723"/>
    </source>
</evidence>
<organism evidence="8 9">
    <name type="scientific">Ideonella margarita</name>
    <dbReference type="NCBI Taxonomy" id="2984191"/>
    <lineage>
        <taxon>Bacteria</taxon>
        <taxon>Pseudomonadati</taxon>
        <taxon>Pseudomonadota</taxon>
        <taxon>Betaproteobacteria</taxon>
        <taxon>Burkholderiales</taxon>
        <taxon>Sphaerotilaceae</taxon>
        <taxon>Ideonella</taxon>
    </lineage>
</organism>
<evidence type="ECO:0000256" key="5">
    <source>
        <dbReference type="ARBA" id="ARBA00023004"/>
    </source>
</evidence>
<keyword evidence="4 7" id="KW-0560">Oxidoreductase</keyword>
<keyword evidence="6 7" id="KW-0503">Monooxygenase</keyword>
<dbReference type="InterPro" id="IPR001128">
    <property type="entry name" value="Cyt_P450"/>
</dbReference>
<evidence type="ECO:0000313" key="9">
    <source>
        <dbReference type="Proteomes" id="UP001379945"/>
    </source>
</evidence>
<dbReference type="InterPro" id="IPR036396">
    <property type="entry name" value="Cyt_P450_sf"/>
</dbReference>
<reference evidence="8 9" key="1">
    <citation type="submission" date="2024-04" db="EMBL/GenBank/DDBJ databases">
        <title>Novel species of the genus Ideonella isolated from streams.</title>
        <authorList>
            <person name="Lu H."/>
        </authorList>
    </citation>
    <scope>NUCLEOTIDE SEQUENCE [LARGE SCALE GENOMIC DNA]</scope>
    <source>
        <strain evidence="8 9">LYT19W</strain>
    </source>
</reference>
<protein>
    <submittedName>
        <fullName evidence="8">Cytochrome P450</fullName>
    </submittedName>
</protein>
<dbReference type="InterPro" id="IPR002403">
    <property type="entry name" value="Cyt_P450_E_grp-IV"/>
</dbReference>
<sequence length="470" mass="52588">MSHFCPHYPPPSAKRPSAWRMFFSKRRSWLDGLYARSYEMKMGEVRLPGLDLFMVNEPAVVRRVLVEQSKAFPKAALLADALRPLLGDSIFTTNGAVWERQRSLMNPSFEAARVSLVYGRMCEAAEAMLQRLRAMPDGVELDVDVEMTHVAADIILRTILSQPLDGVEARRVFEAFERYQVLAPRLMLPAFFGVRWLRPWWEKRRSQQAATEIRDLLAAMIKPRFEAHASGDDAGLSDDILGSLLRARDPDTGAGFSFDELVDQVAMLFLAGHETSASALSWSLHLLAHAEDVQERLHVEVVPHDLLTEPGGPSVLKDLPLTRNVFRETLRLFPPVGFLARESAEGCTLRDKHVPAGAAVIVSPWLIHRHRQLWQDPDVFNPDRYDSGDAAADQATRESLRQAYLPFGMGPRVCIGTAFALQEASLILASFCREFRVAPVPGHVPEPVGRLTVRSANGIRLLLSKRMLSA</sequence>
<accession>A0ABU9C172</accession>
<dbReference type="Proteomes" id="UP001379945">
    <property type="component" value="Unassembled WGS sequence"/>
</dbReference>
<keyword evidence="2 7" id="KW-0349">Heme</keyword>
<gene>
    <name evidence="8" type="ORF">AACH00_04440</name>
</gene>
<dbReference type="PANTHER" id="PTHR24291">
    <property type="entry name" value="CYTOCHROME P450 FAMILY 4"/>
    <property type="match status" value="1"/>
</dbReference>
<dbReference type="PROSITE" id="PS00086">
    <property type="entry name" value="CYTOCHROME_P450"/>
    <property type="match status" value="1"/>
</dbReference>
<dbReference type="PRINTS" id="PR00385">
    <property type="entry name" value="P450"/>
</dbReference>
<proteinExistence type="inferred from homology"/>
<name>A0ABU9C172_9BURK</name>
<keyword evidence="3 7" id="KW-0479">Metal-binding</keyword>